<evidence type="ECO:0000313" key="2">
    <source>
        <dbReference type="Proteomes" id="UP000265618"/>
    </source>
</evidence>
<sequence length="75" mass="8550">DYEAVMTLNVKLVSWSYLNFSVRLPMSTPLSTVQRLILQRHNGSLSASKASTEVQPLETALPRQTLLTYELKQVW</sequence>
<gene>
    <name evidence="1" type="ORF">KIPB_015021</name>
</gene>
<feature type="non-terminal residue" evidence="1">
    <location>
        <position position="1"/>
    </location>
</feature>
<reference evidence="1 2" key="1">
    <citation type="journal article" date="2018" name="PLoS ONE">
        <title>The draft genome of Kipferlia bialata reveals reductive genome evolution in fornicate parasites.</title>
        <authorList>
            <person name="Tanifuji G."/>
            <person name="Takabayashi S."/>
            <person name="Kume K."/>
            <person name="Takagi M."/>
            <person name="Nakayama T."/>
            <person name="Kamikawa R."/>
            <person name="Inagaki Y."/>
            <person name="Hashimoto T."/>
        </authorList>
    </citation>
    <scope>NUCLEOTIDE SEQUENCE [LARGE SCALE GENOMIC DNA]</scope>
    <source>
        <strain evidence="1">NY0173</strain>
    </source>
</reference>
<name>A0A9K3DB02_9EUKA</name>
<dbReference type="AlphaFoldDB" id="A0A9K3DB02"/>
<organism evidence="1 2">
    <name type="scientific">Kipferlia bialata</name>
    <dbReference type="NCBI Taxonomy" id="797122"/>
    <lineage>
        <taxon>Eukaryota</taxon>
        <taxon>Metamonada</taxon>
        <taxon>Carpediemonas-like organisms</taxon>
        <taxon>Kipferlia</taxon>
    </lineage>
</organism>
<evidence type="ECO:0000313" key="1">
    <source>
        <dbReference type="EMBL" id="GIQ91670.1"/>
    </source>
</evidence>
<accession>A0A9K3DB02</accession>
<proteinExistence type="predicted"/>
<dbReference type="OrthoDB" id="10249887at2759"/>
<comment type="caution">
    <text evidence="1">The sequence shown here is derived from an EMBL/GenBank/DDBJ whole genome shotgun (WGS) entry which is preliminary data.</text>
</comment>
<dbReference type="Proteomes" id="UP000265618">
    <property type="component" value="Unassembled WGS sequence"/>
</dbReference>
<protein>
    <submittedName>
        <fullName evidence="1">Uncharacterized protein</fullName>
    </submittedName>
</protein>
<keyword evidence="2" id="KW-1185">Reference proteome</keyword>
<dbReference type="EMBL" id="BDIP01008118">
    <property type="protein sequence ID" value="GIQ91670.1"/>
    <property type="molecule type" value="Genomic_DNA"/>
</dbReference>